<dbReference type="EMBL" id="AEPE02000004">
    <property type="protein sequence ID" value="EFZ37265.1"/>
    <property type="molecule type" value="Genomic_DNA"/>
</dbReference>
<evidence type="ECO:0000256" key="2">
    <source>
        <dbReference type="ARBA" id="ARBA00022475"/>
    </source>
</evidence>
<dbReference type="Proteomes" id="UP000005580">
    <property type="component" value="Unassembled WGS sequence"/>
</dbReference>
<evidence type="ECO:0000256" key="6">
    <source>
        <dbReference type="SAM" id="Phobius"/>
    </source>
</evidence>
<comment type="subcellular location">
    <subcellularLocation>
        <location evidence="1">Cell membrane</location>
        <topology evidence="1">Multi-pass membrane protein</topology>
    </subcellularLocation>
</comment>
<keyword evidence="3 6" id="KW-0812">Transmembrane</keyword>
<dbReference type="HOGENOM" id="CLU_039483_10_2_10"/>
<dbReference type="GO" id="GO:0140359">
    <property type="term" value="F:ABC-type transporter activity"/>
    <property type="evidence" value="ECO:0007669"/>
    <property type="project" value="InterPro"/>
</dbReference>
<dbReference type="Pfam" id="PF12698">
    <property type="entry name" value="ABC2_membrane_3"/>
    <property type="match status" value="1"/>
</dbReference>
<keyword evidence="9" id="KW-1185">Reference proteome</keyword>
<gene>
    <name evidence="8" type="ORF">HMPREF0663_11323</name>
</gene>
<comment type="caution">
    <text evidence="8">The sequence shown here is derived from an EMBL/GenBank/DDBJ whole genome shotgun (WGS) entry which is preliminary data.</text>
</comment>
<dbReference type="GO" id="GO:0005886">
    <property type="term" value="C:plasma membrane"/>
    <property type="evidence" value="ECO:0007669"/>
    <property type="project" value="UniProtKB-SubCell"/>
</dbReference>
<evidence type="ECO:0000256" key="1">
    <source>
        <dbReference type="ARBA" id="ARBA00004651"/>
    </source>
</evidence>
<keyword evidence="2" id="KW-1003">Cell membrane</keyword>
<feature type="transmembrane region" description="Helical" evidence="6">
    <location>
        <begin position="240"/>
        <end position="264"/>
    </location>
</feature>
<dbReference type="PANTHER" id="PTHR30294">
    <property type="entry name" value="MEMBRANE COMPONENT OF ABC TRANSPORTER YHHJ-RELATED"/>
    <property type="match status" value="1"/>
</dbReference>
<organism evidence="8 9">
    <name type="scientific">Hoylesella oralis ATCC 33269</name>
    <dbReference type="NCBI Taxonomy" id="873533"/>
    <lineage>
        <taxon>Bacteria</taxon>
        <taxon>Pseudomonadati</taxon>
        <taxon>Bacteroidota</taxon>
        <taxon>Bacteroidia</taxon>
        <taxon>Bacteroidales</taxon>
        <taxon>Prevotellaceae</taxon>
        <taxon>Hoylesella</taxon>
    </lineage>
</organism>
<dbReference type="InterPro" id="IPR013525">
    <property type="entry name" value="ABC2_TM"/>
</dbReference>
<dbReference type="InterPro" id="IPR051449">
    <property type="entry name" value="ABC-2_transporter_component"/>
</dbReference>
<evidence type="ECO:0000256" key="3">
    <source>
        <dbReference type="ARBA" id="ARBA00022692"/>
    </source>
</evidence>
<evidence type="ECO:0000313" key="9">
    <source>
        <dbReference type="Proteomes" id="UP000005580"/>
    </source>
</evidence>
<evidence type="ECO:0000259" key="7">
    <source>
        <dbReference type="Pfam" id="PF12698"/>
    </source>
</evidence>
<evidence type="ECO:0000256" key="4">
    <source>
        <dbReference type="ARBA" id="ARBA00022989"/>
    </source>
</evidence>
<feature type="domain" description="ABC-2 type transporter transmembrane" evidence="7">
    <location>
        <begin position="1"/>
        <end position="346"/>
    </location>
</feature>
<feature type="transmembrane region" description="Helical" evidence="6">
    <location>
        <begin position="161"/>
        <end position="184"/>
    </location>
</feature>
<protein>
    <submittedName>
        <fullName evidence="8">ABC-2 type transporter</fullName>
    </submittedName>
</protein>
<dbReference type="PANTHER" id="PTHR30294:SF47">
    <property type="entry name" value="INNER MEMBRANE TRANSPORT PERMEASE YHHJ"/>
    <property type="match status" value="1"/>
</dbReference>
<accession>E7RQ72</accession>
<name>E7RQ72_9BACT</name>
<reference evidence="8" key="1">
    <citation type="submission" date="2011-01" db="EMBL/GenBank/DDBJ databases">
        <authorList>
            <person name="Muzny D."/>
            <person name="Qin X."/>
            <person name="Buhay C."/>
            <person name="Dugan-Rocha S."/>
            <person name="Ding Y."/>
            <person name="Chen G."/>
            <person name="Hawes A."/>
            <person name="Holder M."/>
            <person name="Jhangiani S."/>
            <person name="Johnson A."/>
            <person name="Khan Z."/>
            <person name="Li Z."/>
            <person name="Liu W."/>
            <person name="Liu X."/>
            <person name="Perez L."/>
            <person name="Shen H."/>
            <person name="Wang Q."/>
            <person name="Watt J."/>
            <person name="Xi L."/>
            <person name="Xin Y."/>
            <person name="Zhou J."/>
            <person name="Deng J."/>
            <person name="Jiang H."/>
            <person name="Liu Y."/>
            <person name="Qu J."/>
            <person name="Song X.-Z."/>
            <person name="Zhang L."/>
            <person name="Villasana D."/>
            <person name="Johnson A."/>
            <person name="Liu J."/>
            <person name="Liyanage D."/>
            <person name="Lorensuhewa L."/>
            <person name="Robinson T."/>
            <person name="Song A."/>
            <person name="Song B.-B."/>
            <person name="Dinh H."/>
            <person name="Thornton R."/>
            <person name="Coyle M."/>
            <person name="Francisco L."/>
            <person name="Jackson L."/>
            <person name="Javaid M."/>
            <person name="Korchina V."/>
            <person name="Kovar C."/>
            <person name="Mata R."/>
            <person name="Mathew T."/>
            <person name="Ngo R."/>
            <person name="Nguyen L."/>
            <person name="Nguyen N."/>
            <person name="Okwuonu G."/>
            <person name="Ongeri F."/>
            <person name="Pham C."/>
            <person name="Simmons D."/>
            <person name="Wilczek-Boney K."/>
            <person name="Hale W."/>
            <person name="Jakkamsetti A."/>
            <person name="Pham P."/>
            <person name="Ruth R."/>
            <person name="San Lucas F."/>
            <person name="Warren J."/>
            <person name="Zhang J."/>
            <person name="Zhao Z."/>
            <person name="Zhou C."/>
            <person name="Zhu D."/>
            <person name="Lee S."/>
            <person name="Bess C."/>
            <person name="Blankenburg K."/>
            <person name="Forbes L."/>
            <person name="Fu Q."/>
            <person name="Gubbala S."/>
            <person name="Hirani K."/>
            <person name="Jayaseelan J.C."/>
            <person name="Lara F."/>
            <person name="Munidasa M."/>
            <person name="Palculict T."/>
            <person name="Patil S."/>
            <person name="Pu L.-L."/>
            <person name="Saada N."/>
            <person name="Tang L."/>
            <person name="Weissenberger G."/>
            <person name="Zhu Y."/>
            <person name="Hemphill L."/>
            <person name="Shang Y."/>
            <person name="Youmans B."/>
            <person name="Ayvaz T."/>
            <person name="Ross M."/>
            <person name="Santibanez J."/>
            <person name="Aqrawi P."/>
            <person name="Gross S."/>
            <person name="Joshi V."/>
            <person name="Fowler G."/>
            <person name="Nazareth L."/>
            <person name="Reid J."/>
            <person name="Worley K."/>
            <person name="Petrosino J."/>
            <person name="Highlander S."/>
            <person name="Gibbs R."/>
        </authorList>
    </citation>
    <scope>NUCLEOTIDE SEQUENCE [LARGE SCALE GENOMIC DNA]</scope>
    <source>
        <strain evidence="8">ATCC 33269</strain>
    </source>
</reference>
<dbReference type="AlphaFoldDB" id="E7RQ72"/>
<feature type="transmembrane region" description="Helical" evidence="6">
    <location>
        <begin position="276"/>
        <end position="295"/>
    </location>
</feature>
<dbReference type="STRING" id="28134.SAMN05444288_1558"/>
<sequence length="362" mass="40508">MVVFPIVVILFFTSLMNEGTPEDMPVGIVDQDNTSTTRALIRNLDAFQTTRVVAHYPNINEARQAIQRNEIYAFLLIPKGTTDGLLSSRRPKISFYYSSVSLVAGSNLFRDLKTISTLGSAAVGSAKLSALGKTGREIRNYLQPIAIDLHMIGNPWANYNIYLSTAMVPGLLMLFIFLITPYSIGTEIKFKRSKEWLALADNNIFVALAGKMLPQFLIFLLVFLGFDFYIYYVLSFPHPGGLFPILLLTLLSLMACQGFGIFAFGLMPSLRMSMSVCSLWAVVSFSVCGATYPVFAMNPMIEAIAQLFPLRHYYMIYQIGIFNGFPLGNAWPNIMALFLMALLPLITIRNMRKALLTYIYIP</sequence>
<keyword evidence="4 6" id="KW-1133">Transmembrane helix</keyword>
<evidence type="ECO:0000313" key="8">
    <source>
        <dbReference type="EMBL" id="EFZ37265.1"/>
    </source>
</evidence>
<dbReference type="eggNOG" id="COG1668">
    <property type="taxonomic scope" value="Bacteria"/>
</dbReference>
<dbReference type="Gene3D" id="3.40.1710.10">
    <property type="entry name" value="abc type-2 transporter like domain"/>
    <property type="match status" value="1"/>
</dbReference>
<evidence type="ECO:0000256" key="5">
    <source>
        <dbReference type="ARBA" id="ARBA00023136"/>
    </source>
</evidence>
<feature type="transmembrane region" description="Helical" evidence="6">
    <location>
        <begin position="315"/>
        <end position="343"/>
    </location>
</feature>
<keyword evidence="5 6" id="KW-0472">Membrane</keyword>
<dbReference type="RefSeq" id="WP_004368617.1">
    <property type="nucleotide sequence ID" value="NZ_GL833118.1"/>
</dbReference>
<proteinExistence type="predicted"/>